<dbReference type="Proteomes" id="UP000054097">
    <property type="component" value="Unassembled WGS sequence"/>
</dbReference>
<feature type="compositionally biased region" description="Low complexity" evidence="1">
    <location>
        <begin position="644"/>
        <end position="659"/>
    </location>
</feature>
<sequence length="1211" mass="128227">MDTPPEEESPVVEDVAQESLGEETVQAEIVATEPPTEPEAIPTQTEEEEEDWDAEMNLGQDAAASADTDIAPITAITDEVAQPEDAQEQIHDDAAPIVSEDAEQVEPTEEENDRSEDDAAAGQVVQIVEPEIDEDWDVEMDLGKTGGAKALPSPPPSASSTGSWHGSTTVANANAAAVAAGYTGIITRLGASTTSARSDVEESWDDFDFDIMSSEETPKVPAPPPTSLVPHTKIAADLSDWDDDDDGDAAAQTIKMPVGQPVLPQKPILFTPSKKATTPVVEEDFEEDFAFPDDLAHLSLRPLKHRPSKGNLADGWGDTTLSSSTSEAPSLGFDHSESPSSNSTSLFTGPETDEDDEETLLDGLVLPEGLFDPEKNGRQLHKIIEERKKTAINEVPTIIASPQEDDFESGLVIDDDVDFDLSKVKHHRPTLSNGRSAKVLSLQPPSRPSSARPPSRAQSLTESPEMTRSPLQRPKSPLGRTFASVARAASPIRSPVRARSPLGLTLIDARPVLHSPSPIRPVLSPGSPPPPSSFHGTPGRDRRQTTAGKSQPSSLEAPKTIGRKTSLSSIDVSTSTSGSSVRVTLKRPSSVLDHNPSPHQQQQSRRPPLFPVSPTAHITPGRYNTSAAARSKSMHTPLSPATMLSLSSSASRLQQLQQSPNLVPATPPGTPSSNPIALRLTMSTSSSRAKSRTPLTSVFPGASMNALPRPTSFAAAVKSPPSSVLRSPMTPTTPTARSPGPAPTPLSISAPAPSRAISSPSALRSRAAVAAAAPVLSRSSSTVSAAAAAVPRPPQAKIMKRPKRLRAYGDGTELDGIEDLPTDRDQEGKYRVAPKGYSSGGRVVRSGSGAGRGSGEWTPMNDGGLNDSTGSSSSRAAQRRRADLTSNRASVSSSATATPSLGKASLSPLSSPKTPLGDKRRSFGSAPLKRRPMLIRNLNKVATPKVVGEMRWNPQTLRWEGNDHVLRDFDNAMSSSTRPALITQLSGAALGSPVSSASGIPGARVVGNMLFDPVKMCWVSQLPPEEEEPDVFADMADDEDDDGSEWEKSKGGTIRGLAGIRFAPPSPRPSAPPGKVLIERASPARGGSLVAVGSRAADGNPSPSHSTHSHSQSELESGSERGYGSLEQERLSKEGDDVEGGIVSQRLFEETGLAEKRHQVEMTGWFVDPSSLDAPNSFTFPAYGQDVAHSEMDRAYLYELRAIASANSPQS</sequence>
<feature type="region of interest" description="Disordered" evidence="1">
    <location>
        <begin position="1092"/>
        <end position="1143"/>
    </location>
</feature>
<dbReference type="EMBL" id="KN824279">
    <property type="protein sequence ID" value="KIM32626.1"/>
    <property type="molecule type" value="Genomic_DNA"/>
</dbReference>
<feature type="compositionally biased region" description="Polar residues" evidence="1">
    <location>
        <begin position="545"/>
        <end position="554"/>
    </location>
</feature>
<feature type="compositionally biased region" description="Acidic residues" evidence="1">
    <location>
        <begin position="45"/>
        <end position="54"/>
    </location>
</feature>
<feature type="compositionally biased region" description="Low complexity" evidence="1">
    <location>
        <begin position="747"/>
        <end position="790"/>
    </location>
</feature>
<dbReference type="GO" id="GO:1990334">
    <property type="term" value="C:Bfa1-Bub2 complex"/>
    <property type="evidence" value="ECO:0007669"/>
    <property type="project" value="InterPro"/>
</dbReference>
<feature type="region of interest" description="Disordered" evidence="1">
    <location>
        <begin position="78"/>
        <end position="123"/>
    </location>
</feature>
<gene>
    <name evidence="2" type="ORF">M408DRAFT_20010</name>
</gene>
<dbReference type="InterPro" id="IPR034586">
    <property type="entry name" value="Bfa1/Byr4"/>
</dbReference>
<dbReference type="OrthoDB" id="19159at2759"/>
<feature type="compositionally biased region" description="Acidic residues" evidence="1">
    <location>
        <begin position="100"/>
        <end position="119"/>
    </location>
</feature>
<dbReference type="PANTHER" id="PTHR35140:SF1">
    <property type="entry name" value="MITOTIC CHECK POINT PROTEIN BFA1"/>
    <property type="match status" value="1"/>
</dbReference>
<feature type="region of interest" description="Disordered" evidence="1">
    <location>
        <begin position="1034"/>
        <end position="1076"/>
    </location>
</feature>
<reference evidence="2 3" key="1">
    <citation type="submission" date="2014-04" db="EMBL/GenBank/DDBJ databases">
        <authorList>
            <consortium name="DOE Joint Genome Institute"/>
            <person name="Kuo A."/>
            <person name="Zuccaro A."/>
            <person name="Kohler A."/>
            <person name="Nagy L.G."/>
            <person name="Floudas D."/>
            <person name="Copeland A."/>
            <person name="Barry K.W."/>
            <person name="Cichocki N."/>
            <person name="Veneault-Fourrey C."/>
            <person name="LaButti K."/>
            <person name="Lindquist E.A."/>
            <person name="Lipzen A."/>
            <person name="Lundell T."/>
            <person name="Morin E."/>
            <person name="Murat C."/>
            <person name="Sun H."/>
            <person name="Tunlid A."/>
            <person name="Henrissat B."/>
            <person name="Grigoriev I.V."/>
            <person name="Hibbett D.S."/>
            <person name="Martin F."/>
            <person name="Nordberg H.P."/>
            <person name="Cantor M.N."/>
            <person name="Hua S.X."/>
        </authorList>
    </citation>
    <scope>NUCLEOTIDE SEQUENCE [LARGE SCALE GENOMIC DNA]</scope>
    <source>
        <strain evidence="2 3">MAFF 305830</strain>
    </source>
</reference>
<dbReference type="GO" id="GO:0005096">
    <property type="term" value="F:GTPase activator activity"/>
    <property type="evidence" value="ECO:0007669"/>
    <property type="project" value="InterPro"/>
</dbReference>
<feature type="compositionally biased region" description="Low complexity" evidence="1">
    <location>
        <begin position="565"/>
        <end position="583"/>
    </location>
</feature>
<dbReference type="PANTHER" id="PTHR35140">
    <property type="entry name" value="MITOTIC CHECK POINT PROTEIN BFA1"/>
    <property type="match status" value="1"/>
</dbReference>
<name>A0A0C3BMI9_SERVB</name>
<feature type="compositionally biased region" description="Polar residues" evidence="1">
    <location>
        <begin position="338"/>
        <end position="347"/>
    </location>
</feature>
<feature type="region of interest" description="Disordered" evidence="1">
    <location>
        <begin position="1"/>
        <end position="65"/>
    </location>
</feature>
<feature type="compositionally biased region" description="Acidic residues" evidence="1">
    <location>
        <begin position="1034"/>
        <end position="1044"/>
    </location>
</feature>
<feature type="compositionally biased region" description="Polar residues" evidence="1">
    <location>
        <begin position="720"/>
        <end position="736"/>
    </location>
</feature>
<dbReference type="AlphaFoldDB" id="A0A0C3BMI9"/>
<feature type="region of interest" description="Disordered" evidence="1">
    <location>
        <begin position="302"/>
        <end position="359"/>
    </location>
</feature>
<feature type="compositionally biased region" description="Low complexity" evidence="1">
    <location>
        <begin position="885"/>
        <end position="915"/>
    </location>
</feature>
<evidence type="ECO:0000313" key="3">
    <source>
        <dbReference type="Proteomes" id="UP000054097"/>
    </source>
</evidence>
<feature type="region of interest" description="Disordered" evidence="1">
    <location>
        <begin position="426"/>
        <end position="928"/>
    </location>
</feature>
<feature type="compositionally biased region" description="Low complexity" evidence="1">
    <location>
        <begin position="1101"/>
        <end position="1116"/>
    </location>
</feature>
<feature type="compositionally biased region" description="Low complexity" evidence="1">
    <location>
        <begin position="440"/>
        <end position="460"/>
    </location>
</feature>
<feature type="region of interest" description="Disordered" evidence="1">
    <location>
        <begin position="143"/>
        <end position="167"/>
    </location>
</feature>
<dbReference type="HOGENOM" id="CLU_009682_0_0_1"/>
<dbReference type="GO" id="GO:0001100">
    <property type="term" value="P:negative regulation of exit from mitosis"/>
    <property type="evidence" value="ECO:0007669"/>
    <property type="project" value="InterPro"/>
</dbReference>
<dbReference type="STRING" id="933852.A0A0C3BMI9"/>
<feature type="compositionally biased region" description="Polar residues" evidence="1">
    <location>
        <begin position="671"/>
        <end position="696"/>
    </location>
</feature>
<feature type="compositionally biased region" description="Low complexity" evidence="1">
    <location>
        <begin position="836"/>
        <end position="847"/>
    </location>
</feature>
<evidence type="ECO:0000256" key="1">
    <source>
        <dbReference type="SAM" id="MobiDB-lite"/>
    </source>
</evidence>
<feature type="compositionally biased region" description="Basic and acidic residues" evidence="1">
    <location>
        <begin position="821"/>
        <end position="830"/>
    </location>
</feature>
<protein>
    <submittedName>
        <fullName evidence="2">Uncharacterized protein</fullName>
    </submittedName>
</protein>
<feature type="compositionally biased region" description="Polar residues" evidence="1">
    <location>
        <begin position="461"/>
        <end position="470"/>
    </location>
</feature>
<dbReference type="GO" id="GO:0044732">
    <property type="term" value="C:mitotic spindle pole body"/>
    <property type="evidence" value="ECO:0007669"/>
    <property type="project" value="TreeGrafter"/>
</dbReference>
<organism evidence="2 3">
    <name type="scientific">Serendipita vermifera MAFF 305830</name>
    <dbReference type="NCBI Taxonomy" id="933852"/>
    <lineage>
        <taxon>Eukaryota</taxon>
        <taxon>Fungi</taxon>
        <taxon>Dikarya</taxon>
        <taxon>Basidiomycota</taxon>
        <taxon>Agaricomycotina</taxon>
        <taxon>Agaricomycetes</taxon>
        <taxon>Sebacinales</taxon>
        <taxon>Serendipitaceae</taxon>
        <taxon>Serendipita</taxon>
    </lineage>
</organism>
<feature type="compositionally biased region" description="Polar residues" evidence="1">
    <location>
        <begin position="319"/>
        <end position="328"/>
    </location>
</feature>
<feature type="compositionally biased region" description="Low complexity" evidence="1">
    <location>
        <begin position="27"/>
        <end position="44"/>
    </location>
</feature>
<keyword evidence="3" id="KW-1185">Reference proteome</keyword>
<proteinExistence type="predicted"/>
<reference evidence="3" key="2">
    <citation type="submission" date="2015-01" db="EMBL/GenBank/DDBJ databases">
        <title>Evolutionary Origins and Diversification of the Mycorrhizal Mutualists.</title>
        <authorList>
            <consortium name="DOE Joint Genome Institute"/>
            <consortium name="Mycorrhizal Genomics Consortium"/>
            <person name="Kohler A."/>
            <person name="Kuo A."/>
            <person name="Nagy L.G."/>
            <person name="Floudas D."/>
            <person name="Copeland A."/>
            <person name="Barry K.W."/>
            <person name="Cichocki N."/>
            <person name="Veneault-Fourrey C."/>
            <person name="LaButti K."/>
            <person name="Lindquist E.A."/>
            <person name="Lipzen A."/>
            <person name="Lundell T."/>
            <person name="Morin E."/>
            <person name="Murat C."/>
            <person name="Riley R."/>
            <person name="Ohm R."/>
            <person name="Sun H."/>
            <person name="Tunlid A."/>
            <person name="Henrissat B."/>
            <person name="Grigoriev I.V."/>
            <person name="Hibbett D.S."/>
            <person name="Martin F."/>
        </authorList>
    </citation>
    <scope>NUCLEOTIDE SEQUENCE [LARGE SCALE GENOMIC DNA]</scope>
    <source>
        <strain evidence="3">MAFF 305830</strain>
    </source>
</reference>
<evidence type="ECO:0000313" key="2">
    <source>
        <dbReference type="EMBL" id="KIM32626.1"/>
    </source>
</evidence>
<accession>A0A0C3BMI9</accession>
<feature type="compositionally biased region" description="Acidic residues" evidence="1">
    <location>
        <begin position="1"/>
        <end position="11"/>
    </location>
</feature>
<feature type="compositionally biased region" description="Low complexity" evidence="1">
    <location>
        <begin position="597"/>
        <end position="607"/>
    </location>
</feature>